<dbReference type="GO" id="GO:0003700">
    <property type="term" value="F:DNA-binding transcription factor activity"/>
    <property type="evidence" value="ECO:0007669"/>
    <property type="project" value="InterPro"/>
</dbReference>
<organism evidence="6 7">
    <name type="scientific">Paenibacillus silvae</name>
    <dbReference type="NCBI Taxonomy" id="1325358"/>
    <lineage>
        <taxon>Bacteria</taxon>
        <taxon>Bacillati</taxon>
        <taxon>Bacillota</taxon>
        <taxon>Bacilli</taxon>
        <taxon>Bacillales</taxon>
        <taxon>Paenibacillaceae</taxon>
        <taxon>Paenibacillus</taxon>
    </lineage>
</organism>
<dbReference type="InterPro" id="IPR036388">
    <property type="entry name" value="WH-like_DNA-bd_sf"/>
</dbReference>
<dbReference type="AlphaFoldDB" id="A0A2W6PBW2"/>
<sequence length="312" mass="35397">MDKTYRKMIKIYRCITQRDTLEEAAMELSDIDIMLAVGRSGKISQAAKELNYAQSNVTTRIKKLEEEYQVQLFNRSSKGVMPTEKGEQFLAYAARIRNLLYDLEQEMTDPVEPSGTLRIGIVETAASRRFIDILNEYQMLYPDVSITLVNATSPKVLRHKIESSELDGAFISGACVTEGLKVEYEMQDTVHIISKRTDTPLETFCQLSWVVFPQGCPYREITEKFLEEEGLSAKKLIEVSTMENLLSCVESGIAVTIMPCSVVHNHPEAYSLHDLSDVLTPTSTTFVRGENRYISSALQQFMRLLNEKCITF</sequence>
<keyword evidence="2" id="KW-0805">Transcription regulation</keyword>
<name>A0A2W6PBW2_9BACL</name>
<dbReference type="EMBL" id="QKWW01000010">
    <property type="protein sequence ID" value="PZT57120.1"/>
    <property type="molecule type" value="Genomic_DNA"/>
</dbReference>
<evidence type="ECO:0000313" key="7">
    <source>
        <dbReference type="Proteomes" id="UP000249204"/>
    </source>
</evidence>
<dbReference type="PROSITE" id="PS50931">
    <property type="entry name" value="HTH_LYSR"/>
    <property type="match status" value="1"/>
</dbReference>
<proteinExistence type="inferred from homology"/>
<feature type="domain" description="HTH lysR-type" evidence="5">
    <location>
        <begin position="26"/>
        <end position="83"/>
    </location>
</feature>
<evidence type="ECO:0000256" key="4">
    <source>
        <dbReference type="ARBA" id="ARBA00023163"/>
    </source>
</evidence>
<dbReference type="Proteomes" id="UP000249204">
    <property type="component" value="Unassembled WGS sequence"/>
</dbReference>
<dbReference type="Gene3D" id="3.40.190.290">
    <property type="match status" value="1"/>
</dbReference>
<dbReference type="InterPro" id="IPR005119">
    <property type="entry name" value="LysR_subst-bd"/>
</dbReference>
<evidence type="ECO:0000259" key="5">
    <source>
        <dbReference type="PROSITE" id="PS50931"/>
    </source>
</evidence>
<dbReference type="InterPro" id="IPR036390">
    <property type="entry name" value="WH_DNA-bd_sf"/>
</dbReference>
<dbReference type="Pfam" id="PF00126">
    <property type="entry name" value="HTH_1"/>
    <property type="match status" value="1"/>
</dbReference>
<protein>
    <recommendedName>
        <fullName evidence="5">HTH lysR-type domain-containing protein</fullName>
    </recommendedName>
</protein>
<comment type="caution">
    <text evidence="6">The sequence shown here is derived from an EMBL/GenBank/DDBJ whole genome shotgun (WGS) entry which is preliminary data.</text>
</comment>
<dbReference type="PRINTS" id="PR00039">
    <property type="entry name" value="HTHLYSR"/>
</dbReference>
<dbReference type="Pfam" id="PF03466">
    <property type="entry name" value="LysR_substrate"/>
    <property type="match status" value="1"/>
</dbReference>
<dbReference type="SUPFAM" id="SSF46785">
    <property type="entry name" value="Winged helix' DNA-binding domain"/>
    <property type="match status" value="1"/>
</dbReference>
<dbReference type="PANTHER" id="PTHR30126:SF40">
    <property type="entry name" value="HTH-TYPE TRANSCRIPTIONAL REGULATOR GLTR"/>
    <property type="match status" value="1"/>
</dbReference>
<accession>A0A2W6PBW2</accession>
<dbReference type="PANTHER" id="PTHR30126">
    <property type="entry name" value="HTH-TYPE TRANSCRIPTIONAL REGULATOR"/>
    <property type="match status" value="1"/>
</dbReference>
<dbReference type="SUPFAM" id="SSF53850">
    <property type="entry name" value="Periplasmic binding protein-like II"/>
    <property type="match status" value="1"/>
</dbReference>
<reference evidence="6 7" key="1">
    <citation type="submission" date="2018-06" db="EMBL/GenBank/DDBJ databases">
        <title>Isolation of heavy metals resistant Paenibacillus silvae NC2 from Gold-Copper mine in ZiJin, China.</title>
        <authorList>
            <person name="Xu J."/>
            <person name="Mazhar H.S."/>
            <person name="Rensing C."/>
        </authorList>
    </citation>
    <scope>NUCLEOTIDE SEQUENCE [LARGE SCALE GENOMIC DNA]</scope>
    <source>
        <strain evidence="6 7">NC2</strain>
    </source>
</reference>
<keyword evidence="4" id="KW-0804">Transcription</keyword>
<evidence type="ECO:0000256" key="1">
    <source>
        <dbReference type="ARBA" id="ARBA00009437"/>
    </source>
</evidence>
<dbReference type="GO" id="GO:0000976">
    <property type="term" value="F:transcription cis-regulatory region binding"/>
    <property type="evidence" value="ECO:0007669"/>
    <property type="project" value="TreeGrafter"/>
</dbReference>
<dbReference type="FunFam" id="1.10.10.10:FF:000001">
    <property type="entry name" value="LysR family transcriptional regulator"/>
    <property type="match status" value="1"/>
</dbReference>
<evidence type="ECO:0000256" key="2">
    <source>
        <dbReference type="ARBA" id="ARBA00023015"/>
    </source>
</evidence>
<dbReference type="Gene3D" id="1.10.10.10">
    <property type="entry name" value="Winged helix-like DNA-binding domain superfamily/Winged helix DNA-binding domain"/>
    <property type="match status" value="1"/>
</dbReference>
<evidence type="ECO:0000256" key="3">
    <source>
        <dbReference type="ARBA" id="ARBA00023125"/>
    </source>
</evidence>
<gene>
    <name evidence="6" type="ORF">DN757_03010</name>
</gene>
<dbReference type="InterPro" id="IPR000847">
    <property type="entry name" value="LysR_HTH_N"/>
</dbReference>
<evidence type="ECO:0000313" key="6">
    <source>
        <dbReference type="EMBL" id="PZT57120.1"/>
    </source>
</evidence>
<comment type="similarity">
    <text evidence="1">Belongs to the LysR transcriptional regulatory family.</text>
</comment>
<keyword evidence="3" id="KW-0238">DNA-binding</keyword>